<dbReference type="PROSITE" id="PS50053">
    <property type="entry name" value="UBIQUITIN_2"/>
    <property type="match status" value="1"/>
</dbReference>
<dbReference type="CDD" id="cd17039">
    <property type="entry name" value="Ubl_ubiquitin_like"/>
    <property type="match status" value="1"/>
</dbReference>
<reference evidence="3" key="1">
    <citation type="submission" date="2025-08" db="UniProtKB">
        <authorList>
            <consortium name="RefSeq"/>
        </authorList>
    </citation>
    <scope>IDENTIFICATION</scope>
    <source>
        <tissue evidence="3">Tentacle</tissue>
    </source>
</reference>
<dbReference type="SMART" id="SM00213">
    <property type="entry name" value="UBQ"/>
    <property type="match status" value="1"/>
</dbReference>
<dbReference type="Gene3D" id="3.10.20.90">
    <property type="entry name" value="Phosphatidylinositol 3-kinase Catalytic Subunit, Chain A, domain 1"/>
    <property type="match status" value="1"/>
</dbReference>
<dbReference type="PANTHER" id="PTHR36649">
    <property type="entry name" value="UBIQUITIN-LIKE DOMAIN-CONTAINING PROTEIN"/>
    <property type="match status" value="1"/>
</dbReference>
<keyword evidence="2" id="KW-1185">Reference proteome</keyword>
<dbReference type="InParanoid" id="A0A6P8IAN1"/>
<dbReference type="GeneID" id="116298081"/>
<proteinExistence type="predicted"/>
<dbReference type="AlphaFoldDB" id="A0A6P8IAN1"/>
<dbReference type="Proteomes" id="UP000515163">
    <property type="component" value="Unplaced"/>
</dbReference>
<evidence type="ECO:0000259" key="1">
    <source>
        <dbReference type="PROSITE" id="PS50053"/>
    </source>
</evidence>
<accession>A0A6P8IAN1</accession>
<dbReference type="KEGG" id="aten:116298081"/>
<dbReference type="RefSeq" id="XP_031562292.1">
    <property type="nucleotide sequence ID" value="XM_031706432.1"/>
</dbReference>
<sequence length="320" mass="35482">MSKVLSNEDLELMAAGFTAILGFQVVHGPAGEGLPKLTINKLFHCTYIPRTLENVPEGESFEVHVKTITGATTTVSVTGHHTIAEVKAAVEVQQNIPARDQRLMFDGRPLEEHHTISGLDVPPGGTIFLLVRSPGTGPEFQLDTDELAPRFNYDFTNESDDGKVYMRGGKPYKRPYGWKRFAVKVLGVYGSDTWLGPDGIRTQEAQGEWPVSYHGTNLQSAKAIMDTGYKKGPKERFAKAVYSSPSIDMVEKYYATEFEFKGNNWKIVLQNRVKPDADHLIVIPANGTGLGAEYWLSPKQDADKGVYDVRPYGILFKKVS</sequence>
<dbReference type="InterPro" id="IPR019956">
    <property type="entry name" value="Ubiquitin_dom"/>
</dbReference>
<dbReference type="OrthoDB" id="428577at2759"/>
<dbReference type="Pfam" id="PF00240">
    <property type="entry name" value="ubiquitin"/>
    <property type="match status" value="1"/>
</dbReference>
<dbReference type="PANTHER" id="PTHR36649:SF28">
    <property type="entry name" value="UBIQUITIN-LIKE DOMAIN-CONTAINING PROTEIN"/>
    <property type="match status" value="1"/>
</dbReference>
<dbReference type="PRINTS" id="PR00348">
    <property type="entry name" value="UBIQUITIN"/>
</dbReference>
<evidence type="ECO:0000313" key="3">
    <source>
        <dbReference type="RefSeq" id="XP_031562292.1"/>
    </source>
</evidence>
<feature type="domain" description="Ubiquitin-like" evidence="1">
    <location>
        <begin position="61"/>
        <end position="136"/>
    </location>
</feature>
<name>A0A6P8IAN1_ACTTE</name>
<dbReference type="SUPFAM" id="SSF54236">
    <property type="entry name" value="Ubiquitin-like"/>
    <property type="match status" value="1"/>
</dbReference>
<gene>
    <name evidence="3" type="primary">LOC116298081</name>
</gene>
<organism evidence="2 3">
    <name type="scientific">Actinia tenebrosa</name>
    <name type="common">Australian red waratah sea anemone</name>
    <dbReference type="NCBI Taxonomy" id="6105"/>
    <lineage>
        <taxon>Eukaryota</taxon>
        <taxon>Metazoa</taxon>
        <taxon>Cnidaria</taxon>
        <taxon>Anthozoa</taxon>
        <taxon>Hexacorallia</taxon>
        <taxon>Actiniaria</taxon>
        <taxon>Actiniidae</taxon>
        <taxon>Actinia</taxon>
    </lineage>
</organism>
<dbReference type="Gene3D" id="3.90.175.10">
    <property type="entry name" value="Diphtheria Toxin, domain 1"/>
    <property type="match status" value="1"/>
</dbReference>
<dbReference type="InterPro" id="IPR000626">
    <property type="entry name" value="Ubiquitin-like_dom"/>
</dbReference>
<dbReference type="InterPro" id="IPR029071">
    <property type="entry name" value="Ubiquitin-like_domsf"/>
</dbReference>
<protein>
    <submittedName>
        <fullName evidence="3">Uncharacterized protein LOC116298081</fullName>
    </submittedName>
</protein>
<evidence type="ECO:0000313" key="2">
    <source>
        <dbReference type="Proteomes" id="UP000515163"/>
    </source>
</evidence>